<proteinExistence type="predicted"/>
<evidence type="ECO:0000313" key="2">
    <source>
        <dbReference type="Proteomes" id="UP000267342"/>
    </source>
</evidence>
<dbReference type="InterPro" id="IPR025612">
    <property type="entry name" value="YqjK"/>
</dbReference>
<reference evidence="1 2" key="1">
    <citation type="submission" date="2018-09" db="EMBL/GenBank/DDBJ databases">
        <title>Zymobacter palmae IAM14233 (=T109) whole genome analysis.</title>
        <authorList>
            <person name="Yanase H."/>
        </authorList>
    </citation>
    <scope>NUCLEOTIDE SEQUENCE [LARGE SCALE GENOMIC DNA]</scope>
    <source>
        <strain evidence="1 2">IAM14233</strain>
    </source>
</reference>
<dbReference type="AlphaFoldDB" id="A0A348HCN7"/>
<keyword evidence="2" id="KW-1185">Reference proteome</keyword>
<dbReference type="KEGG" id="zpl:ZBT109_0611"/>
<dbReference type="RefSeq" id="WP_038278588.1">
    <property type="nucleotide sequence ID" value="NZ_AP018933.1"/>
</dbReference>
<dbReference type="EMBL" id="AP018933">
    <property type="protein sequence ID" value="BBG29389.1"/>
    <property type="molecule type" value="Genomic_DNA"/>
</dbReference>
<sequence>MSHHVSTVKRCSLKQQREQLERRIALERQQLARTTQQWYGATAGFDQRMAQLAAWKKPLLVVGGLLLARQLRRSPSKLLRLGKRAVALYAVGRNAHGMLNRLRNR</sequence>
<gene>
    <name evidence="1" type="ORF">ZBT109_0611</name>
</gene>
<dbReference type="STRING" id="1123510.GCA_000620025_02483"/>
<organism evidence="1 2">
    <name type="scientific">Zymobacter palmae</name>
    <dbReference type="NCBI Taxonomy" id="33074"/>
    <lineage>
        <taxon>Bacteria</taxon>
        <taxon>Pseudomonadati</taxon>
        <taxon>Pseudomonadota</taxon>
        <taxon>Gammaproteobacteria</taxon>
        <taxon>Oceanospirillales</taxon>
        <taxon>Halomonadaceae</taxon>
        <taxon>Zymobacter group</taxon>
        <taxon>Zymobacter</taxon>
    </lineage>
</organism>
<dbReference type="Proteomes" id="UP000267342">
    <property type="component" value="Chromosome"/>
</dbReference>
<accession>A0A348HCN7</accession>
<protein>
    <submittedName>
        <fullName evidence="1">ATPase</fullName>
    </submittedName>
</protein>
<dbReference type="Pfam" id="PF13997">
    <property type="entry name" value="YqjK"/>
    <property type="match status" value="1"/>
</dbReference>
<name>A0A348HCN7_9GAMM</name>
<evidence type="ECO:0000313" key="1">
    <source>
        <dbReference type="EMBL" id="BBG29389.1"/>
    </source>
</evidence>